<evidence type="ECO:0000313" key="2">
    <source>
        <dbReference type="WBParaSite" id="PSU_v2.g8730.t1"/>
    </source>
</evidence>
<organism evidence="1 2">
    <name type="scientific">Panagrolaimus superbus</name>
    <dbReference type="NCBI Taxonomy" id="310955"/>
    <lineage>
        <taxon>Eukaryota</taxon>
        <taxon>Metazoa</taxon>
        <taxon>Ecdysozoa</taxon>
        <taxon>Nematoda</taxon>
        <taxon>Chromadorea</taxon>
        <taxon>Rhabditida</taxon>
        <taxon>Tylenchina</taxon>
        <taxon>Panagrolaimomorpha</taxon>
        <taxon>Panagrolaimoidea</taxon>
        <taxon>Panagrolaimidae</taxon>
        <taxon>Panagrolaimus</taxon>
    </lineage>
</organism>
<evidence type="ECO:0000313" key="1">
    <source>
        <dbReference type="Proteomes" id="UP000887577"/>
    </source>
</evidence>
<dbReference type="AlphaFoldDB" id="A0A914Z9Y1"/>
<sequence length="68" mass="7944">MRNPIVKGIDVRWSSLHDMLARFIENKAVIIAFSEMNDGYPKFSRQDFNWMESVVKTLKPLKEATVML</sequence>
<dbReference type="WBParaSite" id="PSU_v2.g8730.t1">
    <property type="protein sequence ID" value="PSU_v2.g8730.t1"/>
    <property type="gene ID" value="PSU_v2.g8730"/>
</dbReference>
<protein>
    <submittedName>
        <fullName evidence="2">Uncharacterized protein</fullName>
    </submittedName>
</protein>
<reference evidence="2" key="1">
    <citation type="submission" date="2022-11" db="UniProtKB">
        <authorList>
            <consortium name="WormBaseParasite"/>
        </authorList>
    </citation>
    <scope>IDENTIFICATION</scope>
</reference>
<dbReference type="InterPro" id="IPR012337">
    <property type="entry name" value="RNaseH-like_sf"/>
</dbReference>
<name>A0A914Z9Y1_9BILA</name>
<accession>A0A914Z9Y1</accession>
<keyword evidence="1" id="KW-1185">Reference proteome</keyword>
<dbReference type="SUPFAM" id="SSF53098">
    <property type="entry name" value="Ribonuclease H-like"/>
    <property type="match status" value="1"/>
</dbReference>
<dbReference type="Proteomes" id="UP000887577">
    <property type="component" value="Unplaced"/>
</dbReference>
<proteinExistence type="predicted"/>